<dbReference type="EMBL" id="BDSP01000289">
    <property type="protein sequence ID" value="GAX29407.1"/>
    <property type="molecule type" value="Genomic_DNA"/>
</dbReference>
<evidence type="ECO:0000256" key="4">
    <source>
        <dbReference type="ARBA" id="ARBA00023239"/>
    </source>
</evidence>
<dbReference type="OrthoDB" id="1476984at2759"/>
<protein>
    <recommendedName>
        <fullName evidence="8">2-dehydro-3-deoxy-phosphogluconate aldolase</fullName>
    </recommendedName>
</protein>
<dbReference type="PANTHER" id="PTHR30246">
    <property type="entry name" value="2-KETO-3-DEOXY-6-PHOSPHOGLUCONATE ALDOLASE"/>
    <property type="match status" value="1"/>
</dbReference>
<evidence type="ECO:0000313" key="7">
    <source>
        <dbReference type="Proteomes" id="UP000198406"/>
    </source>
</evidence>
<dbReference type="GO" id="GO:0016829">
    <property type="term" value="F:lyase activity"/>
    <property type="evidence" value="ECO:0007669"/>
    <property type="project" value="UniProtKB-KW"/>
</dbReference>
<dbReference type="SUPFAM" id="SSF51569">
    <property type="entry name" value="Aldolase"/>
    <property type="match status" value="1"/>
</dbReference>
<comment type="caution">
    <text evidence="6">The sequence shown here is derived from an EMBL/GenBank/DDBJ whole genome shotgun (WGS) entry which is preliminary data.</text>
</comment>
<comment type="pathway">
    <text evidence="1">Carbohydrate acid metabolism.</text>
</comment>
<proteinExistence type="inferred from homology"/>
<evidence type="ECO:0000256" key="1">
    <source>
        <dbReference type="ARBA" id="ARBA00004761"/>
    </source>
</evidence>
<dbReference type="InParanoid" id="A0A1Z5KTB3"/>
<gene>
    <name evidence="6" type="ORF">FisN_16Hh153</name>
</gene>
<name>A0A1Z5KTB3_FISSO</name>
<evidence type="ECO:0000256" key="3">
    <source>
        <dbReference type="ARBA" id="ARBA00011233"/>
    </source>
</evidence>
<organism evidence="6 7">
    <name type="scientific">Fistulifera solaris</name>
    <name type="common">Oleaginous diatom</name>
    <dbReference type="NCBI Taxonomy" id="1519565"/>
    <lineage>
        <taxon>Eukaryota</taxon>
        <taxon>Sar</taxon>
        <taxon>Stramenopiles</taxon>
        <taxon>Ochrophyta</taxon>
        <taxon>Bacillariophyta</taxon>
        <taxon>Bacillariophyceae</taxon>
        <taxon>Bacillariophycidae</taxon>
        <taxon>Naviculales</taxon>
        <taxon>Naviculaceae</taxon>
        <taxon>Fistulifera</taxon>
    </lineage>
</organism>
<dbReference type="PANTHER" id="PTHR30246:SF1">
    <property type="entry name" value="2-DEHYDRO-3-DEOXY-6-PHOSPHOGALACTONATE ALDOLASE-RELATED"/>
    <property type="match status" value="1"/>
</dbReference>
<evidence type="ECO:0000313" key="6">
    <source>
        <dbReference type="EMBL" id="GAX29407.1"/>
    </source>
</evidence>
<reference evidence="6 7" key="1">
    <citation type="journal article" date="2015" name="Plant Cell">
        <title>Oil accumulation by the oleaginous diatom Fistulifera solaris as revealed by the genome and transcriptome.</title>
        <authorList>
            <person name="Tanaka T."/>
            <person name="Maeda Y."/>
            <person name="Veluchamy A."/>
            <person name="Tanaka M."/>
            <person name="Abida H."/>
            <person name="Marechal E."/>
            <person name="Bowler C."/>
            <person name="Muto M."/>
            <person name="Sunaga Y."/>
            <person name="Tanaka M."/>
            <person name="Yoshino T."/>
            <person name="Taniguchi T."/>
            <person name="Fukuda Y."/>
            <person name="Nemoto M."/>
            <person name="Matsumoto M."/>
            <person name="Wong P.S."/>
            <person name="Aburatani S."/>
            <person name="Fujibuchi W."/>
        </authorList>
    </citation>
    <scope>NUCLEOTIDE SEQUENCE [LARGE SCALE GENOMIC DNA]</scope>
    <source>
        <strain evidence="6 7">JPCC DA0580</strain>
    </source>
</reference>
<comment type="subunit">
    <text evidence="3">Homotrimer.</text>
</comment>
<keyword evidence="7" id="KW-1185">Reference proteome</keyword>
<dbReference type="AlphaFoldDB" id="A0A1Z5KTB3"/>
<dbReference type="InterPro" id="IPR013785">
    <property type="entry name" value="Aldolase_TIM"/>
</dbReference>
<dbReference type="InterPro" id="IPR000887">
    <property type="entry name" value="Aldlse_KDPG_KHG"/>
</dbReference>
<evidence type="ECO:0008006" key="8">
    <source>
        <dbReference type="Google" id="ProtNLM"/>
    </source>
</evidence>
<evidence type="ECO:0000256" key="2">
    <source>
        <dbReference type="ARBA" id="ARBA00006906"/>
    </source>
</evidence>
<keyword evidence="5" id="KW-0119">Carbohydrate metabolism</keyword>
<accession>A0A1Z5KTB3</accession>
<evidence type="ECO:0000256" key="5">
    <source>
        <dbReference type="ARBA" id="ARBA00023277"/>
    </source>
</evidence>
<dbReference type="Proteomes" id="UP000198406">
    <property type="component" value="Unassembled WGS sequence"/>
</dbReference>
<keyword evidence="4" id="KW-0456">Lyase</keyword>
<dbReference type="Gene3D" id="3.20.20.70">
    <property type="entry name" value="Aldolase class I"/>
    <property type="match status" value="1"/>
</dbReference>
<sequence>MALRLSKTLLRSNQHVRLLSTDRMQSVENYEAVLDKFAQIRACAVLRTATSEACPKAMQAAIDGGFEICEFTLTTPNCLDHLADFRKKYDGKVMIGCGTILTIADAEAAMDAGSEFIITPVMLPDVIQWCKERNIVCVPGCQTPTELVSAYRHGAPLQKLFPGVAGGPMWVKAVSSALPFLSINPTSGVDLDNAADFLKNGAASVGLVAPLFDQAAIAAGDFDKIAQNAAKVMANVRTAGPYQRKK</sequence>
<dbReference type="Pfam" id="PF01081">
    <property type="entry name" value="Aldolase"/>
    <property type="match status" value="1"/>
</dbReference>
<comment type="similarity">
    <text evidence="2">Belongs to the KHG/KDPG aldolase family.</text>
</comment>
<dbReference type="CDD" id="cd00452">
    <property type="entry name" value="KDPG_aldolase"/>
    <property type="match status" value="1"/>
</dbReference>